<evidence type="ECO:0000313" key="11">
    <source>
        <dbReference type="EMBL" id="KAG8514502.1"/>
    </source>
</evidence>
<keyword evidence="7 10" id="KW-0472">Membrane</keyword>
<keyword evidence="5" id="KW-0915">Sodium</keyword>
<keyword evidence="6" id="KW-0406">Ion transport</keyword>
<keyword evidence="12" id="KW-1185">Reference proteome</keyword>
<evidence type="ECO:0000256" key="8">
    <source>
        <dbReference type="ARBA" id="ARBA00023201"/>
    </source>
</evidence>
<evidence type="ECO:0000256" key="3">
    <source>
        <dbReference type="ARBA" id="ARBA00022692"/>
    </source>
</evidence>
<evidence type="ECO:0000256" key="9">
    <source>
        <dbReference type="RuleBase" id="RU362091"/>
    </source>
</evidence>
<dbReference type="PROSITE" id="PS50283">
    <property type="entry name" value="NA_SOLUT_SYMP_3"/>
    <property type="match status" value="1"/>
</dbReference>
<dbReference type="InterPro" id="IPR001734">
    <property type="entry name" value="Na/solute_symporter"/>
</dbReference>
<reference evidence="11" key="1">
    <citation type="journal article" date="2021" name="Evol. Appl.">
        <title>The genome of the Pyrenean desman and the effects of bottlenecks and inbreeding on the genomic landscape of an endangered species.</title>
        <authorList>
            <person name="Escoda L."/>
            <person name="Castresana J."/>
        </authorList>
    </citation>
    <scope>NUCLEOTIDE SEQUENCE</scope>
    <source>
        <strain evidence="11">IBE-C5619</strain>
    </source>
</reference>
<dbReference type="Gene3D" id="1.20.1730.10">
    <property type="entry name" value="Sodium/glucose cotransporter"/>
    <property type="match status" value="1"/>
</dbReference>
<name>A0A8J6A8X0_GALPY</name>
<evidence type="ECO:0000313" key="12">
    <source>
        <dbReference type="Proteomes" id="UP000700334"/>
    </source>
</evidence>
<protein>
    <submittedName>
        <fullName evidence="11">Sodium/glucose cotransporter 1</fullName>
    </submittedName>
</protein>
<gene>
    <name evidence="11" type="ORF">J0S82_002139</name>
</gene>
<keyword evidence="8" id="KW-0813">Transport</keyword>
<feature type="transmembrane region" description="Helical" evidence="10">
    <location>
        <begin position="43"/>
        <end position="60"/>
    </location>
</feature>
<keyword evidence="3 10" id="KW-0812">Transmembrane</keyword>
<keyword evidence="8" id="KW-0739">Sodium transport</keyword>
<feature type="transmembrane region" description="Helical" evidence="10">
    <location>
        <begin position="108"/>
        <end position="126"/>
    </location>
</feature>
<organism evidence="11 12">
    <name type="scientific">Galemys pyrenaicus</name>
    <name type="common">Iberian desman</name>
    <name type="synonym">Pyrenean desman</name>
    <dbReference type="NCBI Taxonomy" id="202257"/>
    <lineage>
        <taxon>Eukaryota</taxon>
        <taxon>Metazoa</taxon>
        <taxon>Chordata</taxon>
        <taxon>Craniata</taxon>
        <taxon>Vertebrata</taxon>
        <taxon>Euteleostomi</taxon>
        <taxon>Mammalia</taxon>
        <taxon>Eutheria</taxon>
        <taxon>Laurasiatheria</taxon>
        <taxon>Eulipotyphla</taxon>
        <taxon>Talpidae</taxon>
        <taxon>Galemys</taxon>
    </lineage>
</organism>
<proteinExistence type="inferred from homology"/>
<feature type="transmembrane region" description="Helical" evidence="10">
    <location>
        <begin position="7"/>
        <end position="31"/>
    </location>
</feature>
<evidence type="ECO:0000256" key="7">
    <source>
        <dbReference type="ARBA" id="ARBA00023136"/>
    </source>
</evidence>
<feature type="transmembrane region" description="Helical" evidence="10">
    <location>
        <begin position="67"/>
        <end position="88"/>
    </location>
</feature>
<dbReference type="PANTHER" id="PTHR11819:SF110">
    <property type="entry name" value="GENE 5134-RELATED"/>
    <property type="match status" value="1"/>
</dbReference>
<comment type="caution">
    <text evidence="11">The sequence shown here is derived from an EMBL/GenBank/DDBJ whole genome shotgun (WGS) entry which is preliminary data.</text>
</comment>
<comment type="subcellular location">
    <subcellularLocation>
        <location evidence="1">Membrane</location>
        <topology evidence="1">Multi-pass membrane protein</topology>
    </subcellularLocation>
</comment>
<dbReference type="OrthoDB" id="6132759at2759"/>
<dbReference type="Pfam" id="PF00474">
    <property type="entry name" value="SSF"/>
    <property type="match status" value="1"/>
</dbReference>
<evidence type="ECO:0000256" key="6">
    <source>
        <dbReference type="ARBA" id="ARBA00023065"/>
    </source>
</evidence>
<evidence type="ECO:0000256" key="1">
    <source>
        <dbReference type="ARBA" id="ARBA00004141"/>
    </source>
</evidence>
<evidence type="ECO:0000256" key="4">
    <source>
        <dbReference type="ARBA" id="ARBA00022989"/>
    </source>
</evidence>
<accession>A0A8J6A8X0</accession>
<dbReference type="PANTHER" id="PTHR11819">
    <property type="entry name" value="SOLUTE CARRIER FAMILY 5"/>
    <property type="match status" value="1"/>
</dbReference>
<comment type="similarity">
    <text evidence="2 9">Belongs to the sodium:solute symporter (SSF) (TC 2.A.21) family.</text>
</comment>
<dbReference type="PROSITE" id="PS00457">
    <property type="entry name" value="NA_SOLUT_SYMP_2"/>
    <property type="match status" value="1"/>
</dbReference>
<keyword evidence="4 10" id="KW-1133">Transmembrane helix</keyword>
<dbReference type="InterPro" id="IPR038377">
    <property type="entry name" value="Na/Glc_symporter_sf"/>
</dbReference>
<dbReference type="GO" id="GO:0005886">
    <property type="term" value="C:plasma membrane"/>
    <property type="evidence" value="ECO:0007669"/>
    <property type="project" value="TreeGrafter"/>
</dbReference>
<evidence type="ECO:0000256" key="10">
    <source>
        <dbReference type="SAM" id="Phobius"/>
    </source>
</evidence>
<evidence type="ECO:0000256" key="5">
    <source>
        <dbReference type="ARBA" id="ARBA00023053"/>
    </source>
</evidence>
<dbReference type="GO" id="GO:0005412">
    <property type="term" value="F:D-glucose:sodium symporter activity"/>
    <property type="evidence" value="ECO:0007669"/>
    <property type="project" value="TreeGrafter"/>
</dbReference>
<evidence type="ECO:0000256" key="2">
    <source>
        <dbReference type="ARBA" id="ARBA00006434"/>
    </source>
</evidence>
<dbReference type="InterPro" id="IPR018212">
    <property type="entry name" value="Na/solute_symporter_CS"/>
</dbReference>
<dbReference type="AlphaFoldDB" id="A0A8J6A8X0"/>
<dbReference type="Proteomes" id="UP000700334">
    <property type="component" value="Unassembled WGS sequence"/>
</dbReference>
<sequence>MLLTVGVIYRFFVIVLFAITIAWATLMQTMYNEKIFELVMGTRNYLAAPIAAIFLLAVFCKRVTEQGAFWGLVGGILISICGMVLKFVYKPQSCVEDNMCPVMCKLNYLYLIIILFILTLLIILGISKFTDPVPDQHVSAA</sequence>
<dbReference type="EMBL" id="JAGFMF010011741">
    <property type="protein sequence ID" value="KAG8514502.1"/>
    <property type="molecule type" value="Genomic_DNA"/>
</dbReference>